<protein>
    <submittedName>
        <fullName evidence="3">Uncharacterized protein</fullName>
    </submittedName>
</protein>
<evidence type="ECO:0000313" key="3">
    <source>
        <dbReference type="EMBL" id="KAJ7358813.1"/>
    </source>
</evidence>
<dbReference type="EMBL" id="MU827315">
    <property type="protein sequence ID" value="KAJ7358813.1"/>
    <property type="molecule type" value="Genomic_DNA"/>
</dbReference>
<dbReference type="InterPro" id="IPR006652">
    <property type="entry name" value="Kelch_1"/>
</dbReference>
<comment type="caution">
    <text evidence="3">The sequence shown here is derived from an EMBL/GenBank/DDBJ whole genome shotgun (WGS) entry which is preliminary data.</text>
</comment>
<keyword evidence="2" id="KW-0677">Repeat</keyword>
<dbReference type="SMART" id="SM00612">
    <property type="entry name" value="Kelch"/>
    <property type="match status" value="2"/>
</dbReference>
<dbReference type="Pfam" id="PF01344">
    <property type="entry name" value="Kelch_1"/>
    <property type="match status" value="2"/>
</dbReference>
<evidence type="ECO:0000256" key="1">
    <source>
        <dbReference type="ARBA" id="ARBA00022441"/>
    </source>
</evidence>
<keyword evidence="1" id="KW-0880">Kelch repeat</keyword>
<name>A0A9X0CJH6_9CNID</name>
<gene>
    <name evidence="3" type="ORF">OS493_021600</name>
</gene>
<dbReference type="InterPro" id="IPR015915">
    <property type="entry name" value="Kelch-typ_b-propeller"/>
</dbReference>
<dbReference type="OrthoDB" id="5959219at2759"/>
<sequence length="180" mass="20585">MVTVDTSTEQSTISRYNVELCSWETVLSSHQGCREECCVVTAGNHLYVFGGKPPRDSQYSQYVTKAERFDTVENKWEEIADMQQARGCACGVATQGKIFVAGRNKTCEMYNVSTNEWQLIGSLNYWREYGSMVCLNGTLYVLGGTRDCYNKLLTVEYYDGTKDKWMKKTTIPVKKDLRRE</sequence>
<dbReference type="PANTHER" id="PTHR45632">
    <property type="entry name" value="LD33804P"/>
    <property type="match status" value="1"/>
</dbReference>
<evidence type="ECO:0000313" key="4">
    <source>
        <dbReference type="Proteomes" id="UP001163046"/>
    </source>
</evidence>
<proteinExistence type="predicted"/>
<dbReference type="SUPFAM" id="SSF117281">
    <property type="entry name" value="Kelch motif"/>
    <property type="match status" value="1"/>
</dbReference>
<reference evidence="3" key="1">
    <citation type="submission" date="2023-01" db="EMBL/GenBank/DDBJ databases">
        <title>Genome assembly of the deep-sea coral Lophelia pertusa.</title>
        <authorList>
            <person name="Herrera S."/>
            <person name="Cordes E."/>
        </authorList>
    </citation>
    <scope>NUCLEOTIDE SEQUENCE</scope>
    <source>
        <strain evidence="3">USNM1676648</strain>
        <tissue evidence="3">Polyp</tissue>
    </source>
</reference>
<dbReference type="PANTHER" id="PTHR45632:SF3">
    <property type="entry name" value="KELCH-LIKE PROTEIN 32"/>
    <property type="match status" value="1"/>
</dbReference>
<dbReference type="Proteomes" id="UP001163046">
    <property type="component" value="Unassembled WGS sequence"/>
</dbReference>
<dbReference type="AlphaFoldDB" id="A0A9X0CJH6"/>
<keyword evidence="4" id="KW-1185">Reference proteome</keyword>
<accession>A0A9X0CJH6</accession>
<dbReference type="Gene3D" id="2.120.10.80">
    <property type="entry name" value="Kelch-type beta propeller"/>
    <property type="match status" value="1"/>
</dbReference>
<organism evidence="3 4">
    <name type="scientific">Desmophyllum pertusum</name>
    <dbReference type="NCBI Taxonomy" id="174260"/>
    <lineage>
        <taxon>Eukaryota</taxon>
        <taxon>Metazoa</taxon>
        <taxon>Cnidaria</taxon>
        <taxon>Anthozoa</taxon>
        <taxon>Hexacorallia</taxon>
        <taxon>Scleractinia</taxon>
        <taxon>Caryophylliina</taxon>
        <taxon>Caryophylliidae</taxon>
        <taxon>Desmophyllum</taxon>
    </lineage>
</organism>
<evidence type="ECO:0000256" key="2">
    <source>
        <dbReference type="ARBA" id="ARBA00022737"/>
    </source>
</evidence>